<protein>
    <submittedName>
        <fullName evidence="1">Uncharacterized protein</fullName>
    </submittedName>
</protein>
<name>A0ACB7RW56_HYAAI</name>
<reference evidence="1" key="1">
    <citation type="submission" date="2020-05" db="EMBL/GenBank/DDBJ databases">
        <title>Large-scale comparative analyses of tick genomes elucidate their genetic diversity and vector capacities.</title>
        <authorList>
            <person name="Jia N."/>
            <person name="Wang J."/>
            <person name="Shi W."/>
            <person name="Du L."/>
            <person name="Sun Y."/>
            <person name="Zhan W."/>
            <person name="Jiang J."/>
            <person name="Wang Q."/>
            <person name="Zhang B."/>
            <person name="Ji P."/>
            <person name="Sakyi L.B."/>
            <person name="Cui X."/>
            <person name="Yuan T."/>
            <person name="Jiang B."/>
            <person name="Yang W."/>
            <person name="Lam T.T.-Y."/>
            <person name="Chang Q."/>
            <person name="Ding S."/>
            <person name="Wang X."/>
            <person name="Zhu J."/>
            <person name="Ruan X."/>
            <person name="Zhao L."/>
            <person name="Wei J."/>
            <person name="Que T."/>
            <person name="Du C."/>
            <person name="Cheng J."/>
            <person name="Dai P."/>
            <person name="Han X."/>
            <person name="Huang E."/>
            <person name="Gao Y."/>
            <person name="Liu J."/>
            <person name="Shao H."/>
            <person name="Ye R."/>
            <person name="Li L."/>
            <person name="Wei W."/>
            <person name="Wang X."/>
            <person name="Wang C."/>
            <person name="Yang T."/>
            <person name="Huo Q."/>
            <person name="Li W."/>
            <person name="Guo W."/>
            <person name="Chen H."/>
            <person name="Zhou L."/>
            <person name="Ni X."/>
            <person name="Tian J."/>
            <person name="Zhou Y."/>
            <person name="Sheng Y."/>
            <person name="Liu T."/>
            <person name="Pan Y."/>
            <person name="Xia L."/>
            <person name="Li J."/>
            <person name="Zhao F."/>
            <person name="Cao W."/>
        </authorList>
    </citation>
    <scope>NUCLEOTIDE SEQUENCE</scope>
    <source>
        <strain evidence="1">Hyas-2018</strain>
    </source>
</reference>
<keyword evidence="2" id="KW-1185">Reference proteome</keyword>
<evidence type="ECO:0000313" key="2">
    <source>
        <dbReference type="Proteomes" id="UP000821845"/>
    </source>
</evidence>
<sequence>MSRSPINEGRNSPNRQRATPVELTPVHQRASRRLRGDSPEFAPLSFTPRETRTTDAATMTSQAAPALSLVDVVRDELRQVIRDPEPEPQLARHVPTYSDVLRQPAVQSSAPVATTVTYPPTARSTPRVFQPTNYSTSFSIKHPQAQEETPSGRFRRITALVGEGTRDEIIIRSDRCLDMSMSCVLRRSSPDVGRWDPVPSSFFGVTFLRDRWPDGVTCSK</sequence>
<dbReference type="EMBL" id="CM023487">
    <property type="protein sequence ID" value="KAH6926625.1"/>
    <property type="molecule type" value="Genomic_DNA"/>
</dbReference>
<organism evidence="1 2">
    <name type="scientific">Hyalomma asiaticum</name>
    <name type="common">Tick</name>
    <dbReference type="NCBI Taxonomy" id="266040"/>
    <lineage>
        <taxon>Eukaryota</taxon>
        <taxon>Metazoa</taxon>
        <taxon>Ecdysozoa</taxon>
        <taxon>Arthropoda</taxon>
        <taxon>Chelicerata</taxon>
        <taxon>Arachnida</taxon>
        <taxon>Acari</taxon>
        <taxon>Parasitiformes</taxon>
        <taxon>Ixodida</taxon>
        <taxon>Ixodoidea</taxon>
        <taxon>Ixodidae</taxon>
        <taxon>Hyalomminae</taxon>
        <taxon>Hyalomma</taxon>
    </lineage>
</organism>
<gene>
    <name evidence="1" type="ORF">HPB50_020302</name>
</gene>
<dbReference type="Proteomes" id="UP000821845">
    <property type="component" value="Chromosome 7"/>
</dbReference>
<comment type="caution">
    <text evidence="1">The sequence shown here is derived from an EMBL/GenBank/DDBJ whole genome shotgun (WGS) entry which is preliminary data.</text>
</comment>
<evidence type="ECO:0000313" key="1">
    <source>
        <dbReference type="EMBL" id="KAH6926625.1"/>
    </source>
</evidence>
<accession>A0ACB7RW56</accession>
<proteinExistence type="predicted"/>